<dbReference type="GO" id="GO:0047492">
    <property type="term" value="F:xanthan lyase activity"/>
    <property type="evidence" value="ECO:0007669"/>
    <property type="project" value="UniProtKB-EC"/>
</dbReference>
<dbReference type="InterPro" id="IPR011444">
    <property type="entry name" value="DUF1549"/>
</dbReference>
<evidence type="ECO:0000313" key="6">
    <source>
        <dbReference type="EMBL" id="TWT92414.1"/>
    </source>
</evidence>
<evidence type="ECO:0000259" key="3">
    <source>
        <dbReference type="Pfam" id="PF07587"/>
    </source>
</evidence>
<dbReference type="OrthoDB" id="127107at2"/>
<feature type="region of interest" description="Disordered" evidence="1">
    <location>
        <begin position="126"/>
        <end position="149"/>
    </location>
</feature>
<dbReference type="InterPro" id="IPR011429">
    <property type="entry name" value="Cyt_c_Planctomycete-type"/>
</dbReference>
<feature type="domain" description="Golvesin/Xly CBD-like" evidence="5">
    <location>
        <begin position="456"/>
        <end position="586"/>
    </location>
</feature>
<keyword evidence="7" id="KW-1185">Reference proteome</keyword>
<sequence>MDTLSSLRVALAFGLLLLPTMVGRADDQLSEIQWFEKHIRPTLVEHCIRCHGPKKQQAGLRLDHAAGLRSGGDTGPAVVPGDPDSSLLMQAIRYDNVSLEMPPRGKLPASTIAAFEKWIRLGAVDPRQDPRENAEPDDSTSGPPSVEEGRSFWAFQPIDAPVVPPSDDHRWALGKIDCLILARMQSEGCQPTVDADRETFIRRVSYDLTGLPPTPAEIRDFVDDESAQAYETLVDRLLGSYAFAERWGRHWLDVVRYAESSGGGRTLLFPDAWRYRDFVIDSFDRDLPYDQFLRLQLAGDLIPESDWQQRQRNLVATGFLLLGPTNFELQDKDVLEMDVIDEQLDTIGKSMLGMTIGCARCHDHKFDPIPTADYYAMAGIFKSTLSMTHSNVSTWNTAELPLSAEEESRYAKIQSEIKTCKGQIQDLNDAIERAGGKSGEIAAKDASVDPDSLPGIVIDNAQALRTGQWMESKSNPKYVGANYIHDETSEKGAKHVVYETLVPESGRYEVRVSHSSGSNRSTRVPIRIRHAEGEALVRVNQRKQPPIDHLFNSVGTFSFDSDQKAQITVSNEGTEDGVVIADCVVLIPAETQISTTAKETSAEDEAAAAEKKKLLAALHAYLERLNQRLRQLQSQAAERPVAMATRDQPTAADIPIALRGVVANQGPVVPRGALSVVSSQAFPRLDERSSGRLEFADWITSRQNPLTARVMANRVWYWMMGRGLVETVDNFGATGQRPSHPKLLDHLAESLMADDWSIKKLVRKIALSRTYRLSSTSRNDSLAMDPENRWFWRMTPKQMRAEAIRDTLLFISGDLDRTRGGRTIKPGTSIEYGYRFDSNRRSVYLPVFRNTLPEILQAFDFADPNIQQGKRNASTIAPQALLMMNHPFVIDQAHAAAARRISSNPKQLGETVDETLDGVFQEVLGRSASPEEKRLIGQYIRQQEMRHDISQPARSSVETSDEYLTRWALVYQTLFQCVDFRYLD</sequence>
<protein>
    <submittedName>
        <fullName evidence="6">Xanthan lyase</fullName>
        <ecNumber evidence="6">4.2.2.12</ecNumber>
    </submittedName>
</protein>
<organism evidence="6 7">
    <name type="scientific">Stieleria varia</name>
    <dbReference type="NCBI Taxonomy" id="2528005"/>
    <lineage>
        <taxon>Bacteria</taxon>
        <taxon>Pseudomonadati</taxon>
        <taxon>Planctomycetota</taxon>
        <taxon>Planctomycetia</taxon>
        <taxon>Pirellulales</taxon>
        <taxon>Pirellulaceae</taxon>
        <taxon>Stieleria</taxon>
    </lineage>
</organism>
<dbReference type="InterPro" id="IPR033803">
    <property type="entry name" value="CBD-like_Golvesin-Xly"/>
</dbReference>
<dbReference type="EC" id="4.2.2.12" evidence="6"/>
<feature type="domain" description="DUF1553" evidence="3">
    <location>
        <begin position="691"/>
        <end position="939"/>
    </location>
</feature>
<dbReference type="EMBL" id="SJPN01000011">
    <property type="protein sequence ID" value="TWT92414.1"/>
    <property type="molecule type" value="Genomic_DNA"/>
</dbReference>
<dbReference type="PANTHER" id="PTHR35889">
    <property type="entry name" value="CYCLOINULO-OLIGOSACCHARIDE FRUCTANOTRANSFERASE-RELATED"/>
    <property type="match status" value="1"/>
</dbReference>
<proteinExistence type="predicted"/>
<name>A0A5C5ZXN4_9BACT</name>
<keyword evidence="6" id="KW-0456">Lyase</keyword>
<dbReference type="Pfam" id="PF25275">
    <property type="entry name" value="Golvesin_C"/>
    <property type="match status" value="1"/>
</dbReference>
<dbReference type="InterPro" id="IPR022655">
    <property type="entry name" value="DUF1553"/>
</dbReference>
<dbReference type="PANTHER" id="PTHR35889:SF3">
    <property type="entry name" value="F-BOX DOMAIN-CONTAINING PROTEIN"/>
    <property type="match status" value="1"/>
</dbReference>
<dbReference type="Pfam" id="PF07635">
    <property type="entry name" value="PSCyt1"/>
    <property type="match status" value="1"/>
</dbReference>
<evidence type="ECO:0000259" key="2">
    <source>
        <dbReference type="Pfam" id="PF07583"/>
    </source>
</evidence>
<dbReference type="RefSeq" id="WP_146523202.1">
    <property type="nucleotide sequence ID" value="NZ_CP151726.1"/>
</dbReference>
<dbReference type="Proteomes" id="UP000320176">
    <property type="component" value="Unassembled WGS sequence"/>
</dbReference>
<dbReference type="AlphaFoldDB" id="A0A5C5ZXN4"/>
<accession>A0A5C5ZXN4</accession>
<dbReference type="Pfam" id="PF07587">
    <property type="entry name" value="PSD1"/>
    <property type="match status" value="1"/>
</dbReference>
<feature type="domain" description="DUF1549" evidence="2">
    <location>
        <begin position="175"/>
        <end position="384"/>
    </location>
</feature>
<comment type="caution">
    <text evidence="6">The sequence shown here is derived from an EMBL/GenBank/DDBJ whole genome shotgun (WGS) entry which is preliminary data.</text>
</comment>
<reference evidence="6 7" key="1">
    <citation type="submission" date="2019-02" db="EMBL/GenBank/DDBJ databases">
        <title>Deep-cultivation of Planctomycetes and their phenomic and genomic characterization uncovers novel biology.</title>
        <authorList>
            <person name="Wiegand S."/>
            <person name="Jogler M."/>
            <person name="Boedeker C."/>
            <person name="Pinto D."/>
            <person name="Vollmers J."/>
            <person name="Rivas-Marin E."/>
            <person name="Kohn T."/>
            <person name="Peeters S.H."/>
            <person name="Heuer A."/>
            <person name="Rast P."/>
            <person name="Oberbeckmann S."/>
            <person name="Bunk B."/>
            <person name="Jeske O."/>
            <person name="Meyerdierks A."/>
            <person name="Storesund J.E."/>
            <person name="Kallscheuer N."/>
            <person name="Luecker S."/>
            <person name="Lage O.M."/>
            <person name="Pohl T."/>
            <person name="Merkel B.J."/>
            <person name="Hornburger P."/>
            <person name="Mueller R.-W."/>
            <person name="Bruemmer F."/>
            <person name="Labrenz M."/>
            <person name="Spormann A.M."/>
            <person name="Op Den Camp H."/>
            <person name="Overmann J."/>
            <person name="Amann R."/>
            <person name="Jetten M.S.M."/>
            <person name="Mascher T."/>
            <person name="Medema M.H."/>
            <person name="Devos D.P."/>
            <person name="Kaster A.-K."/>
            <person name="Ovreas L."/>
            <person name="Rohde M."/>
            <person name="Galperin M.Y."/>
            <person name="Jogler C."/>
        </authorList>
    </citation>
    <scope>NUCLEOTIDE SEQUENCE [LARGE SCALE GENOMIC DNA]</scope>
    <source>
        <strain evidence="6 7">Pla52n</strain>
    </source>
</reference>
<evidence type="ECO:0000313" key="7">
    <source>
        <dbReference type="Proteomes" id="UP000320176"/>
    </source>
</evidence>
<evidence type="ECO:0000259" key="5">
    <source>
        <dbReference type="Pfam" id="PF25275"/>
    </source>
</evidence>
<feature type="domain" description="Cytochrome C Planctomycete-type" evidence="4">
    <location>
        <begin position="47"/>
        <end position="105"/>
    </location>
</feature>
<dbReference type="Pfam" id="PF07583">
    <property type="entry name" value="PSCyt2"/>
    <property type="match status" value="1"/>
</dbReference>
<gene>
    <name evidence="6" type="primary">xly_4</name>
    <name evidence="6" type="ORF">Pla52n_62880</name>
</gene>
<evidence type="ECO:0000259" key="4">
    <source>
        <dbReference type="Pfam" id="PF07635"/>
    </source>
</evidence>
<evidence type="ECO:0000256" key="1">
    <source>
        <dbReference type="SAM" id="MobiDB-lite"/>
    </source>
</evidence>